<dbReference type="PROSITE" id="PS00211">
    <property type="entry name" value="ABC_TRANSPORTER_1"/>
    <property type="match status" value="1"/>
</dbReference>
<proteinExistence type="predicted"/>
<reference evidence="4 7" key="2">
    <citation type="submission" date="2020-04" db="EMBL/GenBank/DDBJ databases">
        <title>Genomic analysis of gastric non-Helicobacter pylori Helicobacters isolated in Japan.</title>
        <authorList>
            <person name="Suzuki M."/>
            <person name="Rimbara E."/>
        </authorList>
    </citation>
    <scope>NUCLEOTIDE SEQUENCE [LARGE SCALE GENOMIC DNA]</scope>
    <source>
        <strain evidence="4 7">NHP19-0020</strain>
    </source>
</reference>
<dbReference type="PANTHER" id="PTHR24220:SF692">
    <property type="entry name" value="ABC TRANSPORTER DOMAIN-CONTAINING PROTEIN"/>
    <property type="match status" value="1"/>
</dbReference>
<dbReference type="SUPFAM" id="SSF52540">
    <property type="entry name" value="P-loop containing nucleoside triphosphate hydrolases"/>
    <property type="match status" value="1"/>
</dbReference>
<evidence type="ECO:0000313" key="5">
    <source>
        <dbReference type="EMBL" id="BCD70220.1"/>
    </source>
</evidence>
<dbReference type="AlphaFoldDB" id="A0A6J4D0B2"/>
<dbReference type="InterPro" id="IPR003439">
    <property type="entry name" value="ABC_transporter-like_ATP-bd"/>
</dbReference>
<dbReference type="InterPro" id="IPR017871">
    <property type="entry name" value="ABC_transporter-like_CS"/>
</dbReference>
<organism evidence="5 6">
    <name type="scientific">Helicobacter suis</name>
    <dbReference type="NCBI Taxonomy" id="104628"/>
    <lineage>
        <taxon>Bacteria</taxon>
        <taxon>Pseudomonadati</taxon>
        <taxon>Campylobacterota</taxon>
        <taxon>Epsilonproteobacteria</taxon>
        <taxon>Campylobacterales</taxon>
        <taxon>Helicobacteraceae</taxon>
        <taxon>Helicobacter</taxon>
    </lineage>
</organism>
<evidence type="ECO:0000313" key="7">
    <source>
        <dbReference type="Proteomes" id="UP000509742"/>
    </source>
</evidence>
<keyword evidence="1" id="KW-0547">Nucleotide-binding</keyword>
<dbReference type="RefSeq" id="WP_006563864.1">
    <property type="nucleotide sequence ID" value="NZ_AP019774.1"/>
</dbReference>
<feature type="domain" description="ABC transporter" evidence="3">
    <location>
        <begin position="2"/>
        <end position="212"/>
    </location>
</feature>
<name>A0A6J4D0B2_9HELI</name>
<dbReference type="PROSITE" id="PS50893">
    <property type="entry name" value="ABC_TRANSPORTER_2"/>
    <property type="match status" value="1"/>
</dbReference>
<dbReference type="GO" id="GO:0022857">
    <property type="term" value="F:transmembrane transporter activity"/>
    <property type="evidence" value="ECO:0007669"/>
    <property type="project" value="TreeGrafter"/>
</dbReference>
<dbReference type="GeneID" id="56928220"/>
<dbReference type="Proteomes" id="UP000509742">
    <property type="component" value="Chromosome"/>
</dbReference>
<reference evidence="5 6" key="1">
    <citation type="submission" date="2019-06" db="EMBL/GenBank/DDBJ databases">
        <title>Complete genome sequence of Helicobacter suis SNTW101c.</title>
        <authorList>
            <person name="Rimbara E."/>
            <person name="Suzuki M."/>
            <person name="Matsui H."/>
            <person name="Nakamura M."/>
            <person name="Mori S."/>
            <person name="Shibayama K."/>
        </authorList>
    </citation>
    <scope>NUCLEOTIDE SEQUENCE [LARGE SCALE GENOMIC DNA]</scope>
    <source>
        <strain evidence="5 6">SNTW101c</strain>
    </source>
</reference>
<dbReference type="EMBL" id="AP019774">
    <property type="protein sequence ID" value="BCD70220.1"/>
    <property type="molecule type" value="Genomic_DNA"/>
</dbReference>
<dbReference type="Proteomes" id="UP000317935">
    <property type="component" value="Chromosome"/>
</dbReference>
<dbReference type="GO" id="GO:0005524">
    <property type="term" value="F:ATP binding"/>
    <property type="evidence" value="ECO:0007669"/>
    <property type="project" value="UniProtKB-KW"/>
</dbReference>
<dbReference type="PANTHER" id="PTHR24220">
    <property type="entry name" value="IMPORT ATP-BINDING PROTEIN"/>
    <property type="match status" value="1"/>
</dbReference>
<dbReference type="GO" id="GO:0005886">
    <property type="term" value="C:plasma membrane"/>
    <property type="evidence" value="ECO:0007669"/>
    <property type="project" value="TreeGrafter"/>
</dbReference>
<dbReference type="OrthoDB" id="9814623at2"/>
<sequence length="212" mass="23669">MLEAIEIGHKFDTWLYQDLHLEAKAGESIALLGVSGSGKSSLLNHLSTMLKPLHGKVRLLEHSDIYALPLKTLLELRRHLLGIIFQAHYLFRGFNALENLQVASILSKKPIEMELLETLGIAHTLKQQIGELSGGQQQRLSIARVLTKQPKIIFADEPTGNLDTSTALAVMQAMHNYIQAQQGVLILATHDEKIARGCSRIFLLENQRLRPL</sequence>
<evidence type="ECO:0000313" key="6">
    <source>
        <dbReference type="Proteomes" id="UP000317935"/>
    </source>
</evidence>
<dbReference type="SMART" id="SM00382">
    <property type="entry name" value="AAA"/>
    <property type="match status" value="1"/>
</dbReference>
<keyword evidence="2 5" id="KW-0067">ATP-binding</keyword>
<dbReference type="InterPro" id="IPR027417">
    <property type="entry name" value="P-loop_NTPase"/>
</dbReference>
<evidence type="ECO:0000256" key="2">
    <source>
        <dbReference type="ARBA" id="ARBA00022840"/>
    </source>
</evidence>
<evidence type="ECO:0000313" key="4">
    <source>
        <dbReference type="EMBL" id="BCD45510.1"/>
    </source>
</evidence>
<protein>
    <submittedName>
        <fullName evidence="5">ABC transporter ATP-binding protein</fullName>
    </submittedName>
</protein>
<evidence type="ECO:0000259" key="3">
    <source>
        <dbReference type="PROSITE" id="PS50893"/>
    </source>
</evidence>
<dbReference type="Pfam" id="PF00005">
    <property type="entry name" value="ABC_tran"/>
    <property type="match status" value="1"/>
</dbReference>
<accession>A0A6J4D0B2</accession>
<dbReference type="Gene3D" id="3.40.50.300">
    <property type="entry name" value="P-loop containing nucleotide triphosphate hydrolases"/>
    <property type="match status" value="1"/>
</dbReference>
<evidence type="ECO:0000256" key="1">
    <source>
        <dbReference type="ARBA" id="ARBA00022741"/>
    </source>
</evidence>
<dbReference type="InterPro" id="IPR015854">
    <property type="entry name" value="ABC_transpr_LolD-like"/>
</dbReference>
<keyword evidence="7" id="KW-1185">Reference proteome</keyword>
<dbReference type="InterPro" id="IPR003593">
    <property type="entry name" value="AAA+_ATPase"/>
</dbReference>
<gene>
    <name evidence="4" type="ORF">NHP190020_05490</name>
    <name evidence="5" type="ORF">SNTW_08650</name>
</gene>
<dbReference type="EMBL" id="AP023036">
    <property type="protein sequence ID" value="BCD45510.1"/>
    <property type="molecule type" value="Genomic_DNA"/>
</dbReference>
<dbReference type="GO" id="GO:0016887">
    <property type="term" value="F:ATP hydrolysis activity"/>
    <property type="evidence" value="ECO:0007669"/>
    <property type="project" value="InterPro"/>
</dbReference>